<sequence>MVAESSTKLISVTLRVWRQAGSGQPGKFVEYKASNLNPNMSLLEMLDVVNDDLEKRGEDPIAFAHDCREGICGTCSLVIDGKPHGPHRGIASCQTYMRSFADGATITIEPFRAAPFPVIKDLISDRSAFDKIQQAGGFISVRTGAACDANAIPIPKPVADLAMDAAACIGCGACVAACKNASAMLFVSAKVSQLGLLPQGQPERDTRVLNMVGKMDELGFGNCTNQYECSAACPKLISHDFIARMNRDYIGALFRSSLKPASNAAGGGAG</sequence>
<organism evidence="6 7">
    <name type="scientific">Oleiharenicola lentus</name>
    <dbReference type="NCBI Taxonomy" id="2508720"/>
    <lineage>
        <taxon>Bacteria</taxon>
        <taxon>Pseudomonadati</taxon>
        <taxon>Verrucomicrobiota</taxon>
        <taxon>Opitutia</taxon>
        <taxon>Opitutales</taxon>
        <taxon>Opitutaceae</taxon>
        <taxon>Oleiharenicola</taxon>
    </lineage>
</organism>
<dbReference type="InterPro" id="IPR006058">
    <property type="entry name" value="2Fe2S_fd_BS"/>
</dbReference>
<dbReference type="GO" id="GO:0009060">
    <property type="term" value="P:aerobic respiration"/>
    <property type="evidence" value="ECO:0007669"/>
    <property type="project" value="TreeGrafter"/>
</dbReference>
<feature type="domain" description="4Fe-4S ferredoxin-type" evidence="5">
    <location>
        <begin position="159"/>
        <end position="189"/>
    </location>
</feature>
<proteinExistence type="inferred from homology"/>
<dbReference type="GO" id="GO:0051537">
    <property type="term" value="F:2 iron, 2 sulfur cluster binding"/>
    <property type="evidence" value="ECO:0007669"/>
    <property type="project" value="InterPro"/>
</dbReference>
<dbReference type="InterPro" id="IPR009051">
    <property type="entry name" value="Helical_ferredxn"/>
</dbReference>
<dbReference type="PROSITE" id="PS00197">
    <property type="entry name" value="2FE2S_FER_1"/>
    <property type="match status" value="1"/>
</dbReference>
<dbReference type="Gene3D" id="1.10.1060.10">
    <property type="entry name" value="Alpha-helical ferredoxin"/>
    <property type="match status" value="1"/>
</dbReference>
<dbReference type="InterPro" id="IPR050573">
    <property type="entry name" value="SDH/FRD_Iron-Sulfur"/>
</dbReference>
<dbReference type="InterPro" id="IPR025192">
    <property type="entry name" value="Succ_DH/fum_Rdtase_N"/>
</dbReference>
<dbReference type="CDD" id="cd00207">
    <property type="entry name" value="fer2"/>
    <property type="match status" value="1"/>
</dbReference>
<dbReference type="PROSITE" id="PS51085">
    <property type="entry name" value="2FE2S_FER_2"/>
    <property type="match status" value="1"/>
</dbReference>
<evidence type="ECO:0000259" key="4">
    <source>
        <dbReference type="PROSITE" id="PS51085"/>
    </source>
</evidence>
<dbReference type="OrthoDB" id="9804391at2"/>
<dbReference type="EMBL" id="SDHX01000001">
    <property type="protein sequence ID" value="RXK54663.1"/>
    <property type="molecule type" value="Genomic_DNA"/>
</dbReference>
<dbReference type="GO" id="GO:0009055">
    <property type="term" value="F:electron transfer activity"/>
    <property type="evidence" value="ECO:0007669"/>
    <property type="project" value="InterPro"/>
</dbReference>
<dbReference type="InterPro" id="IPR001041">
    <property type="entry name" value="2Fe-2S_ferredoxin-type"/>
</dbReference>
<comment type="similarity">
    <text evidence="2">Belongs to the succinate dehydrogenase/fumarate reductase iron-sulfur protein family.</text>
</comment>
<dbReference type="PANTHER" id="PTHR11921">
    <property type="entry name" value="SUCCINATE DEHYDROGENASE IRON-SULFUR PROTEIN"/>
    <property type="match status" value="1"/>
</dbReference>
<dbReference type="PANTHER" id="PTHR11921:SF41">
    <property type="entry name" value="SUCCINATE DEHYDROGENASE"/>
    <property type="match status" value="1"/>
</dbReference>
<evidence type="ECO:0000259" key="5">
    <source>
        <dbReference type="PROSITE" id="PS51379"/>
    </source>
</evidence>
<comment type="cofactor">
    <cofactor evidence="1">
        <name>[3Fe-4S] cluster</name>
        <dbReference type="ChEBI" id="CHEBI:21137"/>
    </cofactor>
</comment>
<dbReference type="SUPFAM" id="SSF54292">
    <property type="entry name" value="2Fe-2S ferredoxin-like"/>
    <property type="match status" value="1"/>
</dbReference>
<accession>A0A4Q1C6Z5</accession>
<dbReference type="InterPro" id="IPR012675">
    <property type="entry name" value="Beta-grasp_dom_sf"/>
</dbReference>
<evidence type="ECO:0000256" key="1">
    <source>
        <dbReference type="ARBA" id="ARBA00001927"/>
    </source>
</evidence>
<evidence type="ECO:0000313" key="6">
    <source>
        <dbReference type="EMBL" id="RXK54663.1"/>
    </source>
</evidence>
<dbReference type="AlphaFoldDB" id="A0A4Q1C6Z5"/>
<dbReference type="SUPFAM" id="SSF46548">
    <property type="entry name" value="alpha-helical ferredoxin"/>
    <property type="match status" value="1"/>
</dbReference>
<dbReference type="Gene3D" id="3.10.20.30">
    <property type="match status" value="1"/>
</dbReference>
<dbReference type="Pfam" id="PF13085">
    <property type="entry name" value="Fer2_3"/>
    <property type="match status" value="1"/>
</dbReference>
<comment type="caution">
    <text evidence="6">The sequence shown here is derived from an EMBL/GenBank/DDBJ whole genome shotgun (WGS) entry which is preliminary data.</text>
</comment>
<comment type="cofactor">
    <cofactor evidence="3">
        <name>[2Fe-2S] cluster</name>
        <dbReference type="ChEBI" id="CHEBI:190135"/>
    </cofactor>
</comment>
<evidence type="ECO:0000256" key="2">
    <source>
        <dbReference type="ARBA" id="ARBA00009433"/>
    </source>
</evidence>
<dbReference type="GO" id="GO:0022904">
    <property type="term" value="P:respiratory electron transport chain"/>
    <property type="evidence" value="ECO:0007669"/>
    <property type="project" value="TreeGrafter"/>
</dbReference>
<dbReference type="NCBIfam" id="NF005746">
    <property type="entry name" value="PRK07570.1"/>
    <property type="match status" value="1"/>
</dbReference>
<dbReference type="Pfam" id="PF13183">
    <property type="entry name" value="Fer4_8"/>
    <property type="match status" value="1"/>
</dbReference>
<gene>
    <name evidence="6" type="ORF">ESB00_01845</name>
</gene>
<keyword evidence="7" id="KW-1185">Reference proteome</keyword>
<name>A0A4Q1C6Z5_9BACT</name>
<evidence type="ECO:0000313" key="7">
    <source>
        <dbReference type="Proteomes" id="UP000290218"/>
    </source>
</evidence>
<evidence type="ECO:0000256" key="3">
    <source>
        <dbReference type="ARBA" id="ARBA00034078"/>
    </source>
</evidence>
<dbReference type="InterPro" id="IPR036010">
    <property type="entry name" value="2Fe-2S_ferredoxin-like_sf"/>
</dbReference>
<reference evidence="6 7" key="1">
    <citation type="submission" date="2019-01" db="EMBL/GenBank/DDBJ databases">
        <title>Lacunisphaera sp. strain TWA-58.</title>
        <authorList>
            <person name="Chen W.-M."/>
        </authorList>
    </citation>
    <scope>NUCLEOTIDE SEQUENCE [LARGE SCALE GENOMIC DNA]</scope>
    <source>
        <strain evidence="6 7">TWA-58</strain>
    </source>
</reference>
<dbReference type="Proteomes" id="UP000290218">
    <property type="component" value="Unassembled WGS sequence"/>
</dbReference>
<protein>
    <submittedName>
        <fullName evidence="6">Succinate dehydrogenase/fumarate reductase iron-sulfur subunit</fullName>
    </submittedName>
</protein>
<dbReference type="PROSITE" id="PS51379">
    <property type="entry name" value="4FE4S_FER_2"/>
    <property type="match status" value="1"/>
</dbReference>
<feature type="domain" description="2Fe-2S ferredoxin-type" evidence="4">
    <location>
        <begin position="10"/>
        <end position="112"/>
    </location>
</feature>
<dbReference type="InterPro" id="IPR017896">
    <property type="entry name" value="4Fe4S_Fe-S-bd"/>
</dbReference>